<organism evidence="4 5">
    <name type="scientific">Rahnella aquatilis (strain ATCC 33071 / DSM 4594 / JCM 1683 / NBRC 105701 / NCIMB 13365 / CIP 78.65)</name>
    <dbReference type="NCBI Taxonomy" id="745277"/>
    <lineage>
        <taxon>Bacteria</taxon>
        <taxon>Pseudomonadati</taxon>
        <taxon>Pseudomonadota</taxon>
        <taxon>Gammaproteobacteria</taxon>
        <taxon>Enterobacterales</taxon>
        <taxon>Yersiniaceae</taxon>
        <taxon>Rahnella</taxon>
    </lineage>
</organism>
<dbReference type="Pfam" id="PF00534">
    <property type="entry name" value="Glycos_transf_1"/>
    <property type="match status" value="1"/>
</dbReference>
<reference evidence="4 5" key="1">
    <citation type="journal article" date="2012" name="J. Bacteriol.">
        <title>Complete Genome Sequence of Rahnella aquatilis CIP 78.65.</title>
        <authorList>
            <person name="Martinez R.J."/>
            <person name="Bruce D."/>
            <person name="Detter C."/>
            <person name="Goodwin L.A."/>
            <person name="Han J."/>
            <person name="Han C.S."/>
            <person name="Held B."/>
            <person name="Land M.L."/>
            <person name="Mikhailova N."/>
            <person name="Nolan M."/>
            <person name="Pennacchio L."/>
            <person name="Pitluck S."/>
            <person name="Tapia R."/>
            <person name="Woyke T."/>
            <person name="Sobecky P.A."/>
        </authorList>
    </citation>
    <scope>NUCLEOTIDE SEQUENCE [LARGE SCALE GENOMIC DNA]</scope>
    <source>
        <strain evidence="5">ATCC 33071 / DSM 4594 / JCM 1683 / NBRC 105701 / NCIMB 13365 / CIP 78.65</strain>
    </source>
</reference>
<dbReference type="PANTHER" id="PTHR46401:SF2">
    <property type="entry name" value="GLYCOSYLTRANSFERASE WBBK-RELATED"/>
    <property type="match status" value="1"/>
</dbReference>
<dbReference type="PATRIC" id="fig|745277.3.peg.3534"/>
<evidence type="ECO:0000256" key="1">
    <source>
        <dbReference type="ARBA" id="ARBA00022679"/>
    </source>
</evidence>
<dbReference type="AlphaFoldDB" id="H2IPG5"/>
<dbReference type="RefSeq" id="WP_015698547.1">
    <property type="nucleotide sequence ID" value="NC_016818.1"/>
</dbReference>
<protein>
    <submittedName>
        <fullName evidence="4">Glycosyltransferase</fullName>
    </submittedName>
</protein>
<keyword evidence="1 4" id="KW-0808">Transferase</keyword>
<dbReference type="GO" id="GO:0016757">
    <property type="term" value="F:glycosyltransferase activity"/>
    <property type="evidence" value="ECO:0007669"/>
    <property type="project" value="InterPro"/>
</dbReference>
<name>H2IPG5_RAHAC</name>
<reference evidence="5" key="2">
    <citation type="submission" date="2012-01" db="EMBL/GenBank/DDBJ databases">
        <title>Complete sequence of chromosome of Rahnella aquatilis CIP 78.65.</title>
        <authorList>
            <person name="Lucas S."/>
            <person name="Han J."/>
            <person name="Lapidus A."/>
            <person name="Cheng J.-F."/>
            <person name="Goodwin L."/>
            <person name="Pitluck S."/>
            <person name="Peters L."/>
            <person name="Ovchinnikova G."/>
            <person name="Held B."/>
            <person name="Detter J.C."/>
            <person name="Han C."/>
            <person name="Tapia R."/>
            <person name="Land M."/>
            <person name="Hauser L."/>
            <person name="Kyrpides N."/>
            <person name="Ivanova N."/>
            <person name="Pagani I."/>
            <person name="Sobecky P."/>
            <person name="Martinez R."/>
            <person name="Woyke T."/>
        </authorList>
    </citation>
    <scope>NUCLEOTIDE SEQUENCE [LARGE SCALE GENOMIC DNA]</scope>
    <source>
        <strain evidence="5">ATCC 33071 / DSM 4594 / JCM 1683 / NBRC 105701 / NCIMB 13365 / CIP 78.65</strain>
    </source>
</reference>
<evidence type="ECO:0000259" key="3">
    <source>
        <dbReference type="Pfam" id="PF13439"/>
    </source>
</evidence>
<keyword evidence="5" id="KW-1185">Reference proteome</keyword>
<evidence type="ECO:0000313" key="5">
    <source>
        <dbReference type="Proteomes" id="UP000009010"/>
    </source>
</evidence>
<accession>H2IPG5</accession>
<dbReference type="CDD" id="cd03809">
    <property type="entry name" value="GT4_MtfB-like"/>
    <property type="match status" value="1"/>
</dbReference>
<dbReference type="eggNOG" id="COG0438">
    <property type="taxonomic scope" value="Bacteria"/>
</dbReference>
<feature type="domain" description="Glycosyltransferase subfamily 4-like N-terminal" evidence="3">
    <location>
        <begin position="72"/>
        <end position="142"/>
    </location>
</feature>
<dbReference type="InterPro" id="IPR028098">
    <property type="entry name" value="Glyco_trans_4-like_N"/>
</dbReference>
<dbReference type="OrthoDB" id="9801609at2"/>
<dbReference type="SUPFAM" id="SSF53756">
    <property type="entry name" value="UDP-Glycosyltransferase/glycogen phosphorylase"/>
    <property type="match status" value="1"/>
</dbReference>
<feature type="domain" description="Glycosyl transferase family 1" evidence="2">
    <location>
        <begin position="155"/>
        <end position="304"/>
    </location>
</feature>
<proteinExistence type="predicted"/>
<sequence>MKKITYDQRWEGSHGIGRFSTEITKRLKFNSYLNSKIKPTSIFDVLITARALIFNQNIFFTPGFNAPYVAAGRSIITIHDLNHIDMPGNSSLLKRIYYNIILKRGCKKALVIFTVSEFSKNRIVEWSGVEKSKVVVVGNGVSNDFSPHVKPYTPGYRYLFCVSNRKAHKNEVRLIQAFAQANTGRDTVLLLSGNTTPELSDLISQLNLNDRVKFTGFIRDDELPSYYRGATGLIMPSLYEGFGLPVIEAMACGVPTIASSTTSLGEIAGDASILVDPTNVADIADSISKLFLDIELRQHMIEKGLEHVKLYTWDKTVNKIKDAISAI</sequence>
<dbReference type="EMBL" id="CP003244">
    <property type="protein sequence ID" value="AEX53473.1"/>
    <property type="molecule type" value="Genomic_DNA"/>
</dbReference>
<evidence type="ECO:0000313" key="4">
    <source>
        <dbReference type="EMBL" id="AEX53473.1"/>
    </source>
</evidence>
<dbReference type="InterPro" id="IPR001296">
    <property type="entry name" value="Glyco_trans_1"/>
</dbReference>
<dbReference type="Gene3D" id="3.40.50.2000">
    <property type="entry name" value="Glycogen Phosphorylase B"/>
    <property type="match status" value="2"/>
</dbReference>
<gene>
    <name evidence="4" type="ordered locus">Rahaq2_3685</name>
</gene>
<dbReference type="KEGG" id="raq:Rahaq2_3685"/>
<dbReference type="Pfam" id="PF13439">
    <property type="entry name" value="Glyco_transf_4"/>
    <property type="match status" value="1"/>
</dbReference>
<dbReference type="PANTHER" id="PTHR46401">
    <property type="entry name" value="GLYCOSYLTRANSFERASE WBBK-RELATED"/>
    <property type="match status" value="1"/>
</dbReference>
<evidence type="ECO:0000259" key="2">
    <source>
        <dbReference type="Pfam" id="PF00534"/>
    </source>
</evidence>
<dbReference type="GO" id="GO:0009103">
    <property type="term" value="P:lipopolysaccharide biosynthetic process"/>
    <property type="evidence" value="ECO:0007669"/>
    <property type="project" value="TreeGrafter"/>
</dbReference>
<dbReference type="Proteomes" id="UP000009010">
    <property type="component" value="Chromosome"/>
</dbReference>
<dbReference type="HOGENOM" id="CLU_009583_27_0_6"/>
<dbReference type="STRING" id="745277.Rahaq2_3685"/>